<dbReference type="InterPro" id="IPR027031">
    <property type="entry name" value="Gly-tRNA_synthase/POLG2"/>
</dbReference>
<feature type="binding site" evidence="8">
    <location>
        <begin position="207"/>
        <end position="212"/>
    </location>
    <ligand>
        <name>ATP</name>
        <dbReference type="ChEBI" id="CHEBI:30616"/>
    </ligand>
</feature>
<dbReference type="CDD" id="cd00858">
    <property type="entry name" value="GlyRS_anticodon"/>
    <property type="match status" value="1"/>
</dbReference>
<name>A0A8J3UT19_9ACTN</name>
<organism evidence="10 11">
    <name type="scientific">Planotetraspora silvatica</name>
    <dbReference type="NCBI Taxonomy" id="234614"/>
    <lineage>
        <taxon>Bacteria</taxon>
        <taxon>Bacillati</taxon>
        <taxon>Actinomycetota</taxon>
        <taxon>Actinomycetes</taxon>
        <taxon>Streptosporangiales</taxon>
        <taxon>Streptosporangiaceae</taxon>
        <taxon>Planotetraspora</taxon>
    </lineage>
</organism>
<comment type="subcellular location">
    <subcellularLocation>
        <location evidence="8">Cytoplasm</location>
    </subcellularLocation>
</comment>
<feature type="binding site" evidence="8">
    <location>
        <begin position="282"/>
        <end position="283"/>
    </location>
    <ligand>
        <name>ATP</name>
        <dbReference type="ChEBI" id="CHEBI:30616"/>
    </ligand>
</feature>
<dbReference type="GO" id="GO:0005829">
    <property type="term" value="C:cytosol"/>
    <property type="evidence" value="ECO:0007669"/>
    <property type="project" value="UniProtKB-ARBA"/>
</dbReference>
<dbReference type="PRINTS" id="PR01043">
    <property type="entry name" value="TRNASYNTHGLY"/>
</dbReference>
<evidence type="ECO:0000256" key="5">
    <source>
        <dbReference type="ARBA" id="ARBA00022840"/>
    </source>
</evidence>
<dbReference type="PROSITE" id="PS50862">
    <property type="entry name" value="AA_TRNA_LIGASE_II"/>
    <property type="match status" value="1"/>
</dbReference>
<dbReference type="PANTHER" id="PTHR10745:SF8">
    <property type="entry name" value="DNA POLYMERASE SUBUNIT GAMMA-2, MITOCHONDRIAL"/>
    <property type="match status" value="1"/>
</dbReference>
<evidence type="ECO:0000313" key="11">
    <source>
        <dbReference type="Proteomes" id="UP000644610"/>
    </source>
</evidence>
<keyword evidence="5 8" id="KW-0067">ATP-binding</keyword>
<dbReference type="Pfam" id="PF00587">
    <property type="entry name" value="tRNA-synt_2b"/>
    <property type="match status" value="1"/>
</dbReference>
<dbReference type="Proteomes" id="UP000644610">
    <property type="component" value="Unassembled WGS sequence"/>
</dbReference>
<dbReference type="GO" id="GO:0005524">
    <property type="term" value="F:ATP binding"/>
    <property type="evidence" value="ECO:0007669"/>
    <property type="project" value="UniProtKB-UniRule"/>
</dbReference>
<dbReference type="EC" id="6.1.1.14" evidence="8"/>
<dbReference type="InterPro" id="IPR022961">
    <property type="entry name" value="Gly_tRNA_ligase_bac"/>
</dbReference>
<evidence type="ECO:0000256" key="2">
    <source>
        <dbReference type="ARBA" id="ARBA00022490"/>
    </source>
</evidence>
<dbReference type="GO" id="GO:0004081">
    <property type="term" value="F:bis(5'-nucleosyl)-tetraphosphatase (asymmetrical) activity"/>
    <property type="evidence" value="ECO:0007669"/>
    <property type="project" value="UniProtKB-ARBA"/>
</dbReference>
<feature type="binding site" evidence="8">
    <location>
        <begin position="322"/>
        <end position="326"/>
    </location>
    <ligand>
        <name>substrate</name>
    </ligand>
</feature>
<feature type="binding site" evidence="8">
    <location>
        <begin position="326"/>
        <end position="329"/>
    </location>
    <ligand>
        <name>ATP</name>
        <dbReference type="ChEBI" id="CHEBI:30616"/>
    </ligand>
</feature>
<dbReference type="InterPro" id="IPR033731">
    <property type="entry name" value="GlyRS-like_core"/>
</dbReference>
<comment type="function">
    <text evidence="8">Catalyzes the attachment of glycine to tRNA(Gly).</text>
</comment>
<keyword evidence="11" id="KW-1185">Reference proteome</keyword>
<dbReference type="SUPFAM" id="SSF55681">
    <property type="entry name" value="Class II aaRS and biotin synthetases"/>
    <property type="match status" value="1"/>
</dbReference>
<accession>A0A8J3UT19</accession>
<feature type="binding site" evidence="8">
    <location>
        <begin position="212"/>
        <end position="216"/>
    </location>
    <ligand>
        <name>substrate</name>
    </ligand>
</feature>
<keyword evidence="3 8" id="KW-0436">Ligase</keyword>
<dbReference type="PANTHER" id="PTHR10745">
    <property type="entry name" value="GLYCYL-TRNA SYNTHETASE/DNA POLYMERASE SUBUNIT GAMMA-2"/>
    <property type="match status" value="1"/>
</dbReference>
<dbReference type="InterPro" id="IPR045864">
    <property type="entry name" value="aa-tRNA-synth_II/BPL/LPL"/>
</dbReference>
<evidence type="ECO:0000256" key="8">
    <source>
        <dbReference type="HAMAP-Rule" id="MF_00253"/>
    </source>
</evidence>
<dbReference type="HAMAP" id="MF_00253_B">
    <property type="entry name" value="Gly_tRNA_synth_B"/>
    <property type="match status" value="1"/>
</dbReference>
<dbReference type="InterPro" id="IPR002315">
    <property type="entry name" value="tRNA-synt_gly"/>
</dbReference>
<evidence type="ECO:0000259" key="9">
    <source>
        <dbReference type="PROSITE" id="PS50862"/>
    </source>
</evidence>
<reference evidence="10" key="1">
    <citation type="submission" date="2021-01" db="EMBL/GenBank/DDBJ databases">
        <title>Whole genome shotgun sequence of Planotetraspora silvatica NBRC 100141.</title>
        <authorList>
            <person name="Komaki H."/>
            <person name="Tamura T."/>
        </authorList>
    </citation>
    <scope>NUCLEOTIDE SEQUENCE</scope>
    <source>
        <strain evidence="10">NBRC 100141</strain>
    </source>
</reference>
<dbReference type="RefSeq" id="WP_203971328.1">
    <property type="nucleotide sequence ID" value="NZ_BAAAKY010000005.1"/>
</dbReference>
<dbReference type="GO" id="GO:0006426">
    <property type="term" value="P:glycyl-tRNA aminoacylation"/>
    <property type="evidence" value="ECO:0007669"/>
    <property type="project" value="UniProtKB-UniRule"/>
</dbReference>
<dbReference type="AlphaFoldDB" id="A0A8J3UT19"/>
<dbReference type="FunFam" id="3.40.50.800:FF:000002">
    <property type="entry name" value="Glycine--tRNA ligase"/>
    <property type="match status" value="1"/>
</dbReference>
<sequence>MARRTDVLETIVSLAKRRGLVFPSSEIYGGLKASWDYGPLGVELKNNVKREWWKSVVQGRDDVVGLDSSVILAREVWEASGHVKEFTDPLTECQSCHKRYRADHLIEAYAEKHGGKEPENGLADITCANCGTKGAFTDPRQFSGLLKTYLGPVEDESGLAYLRPETAQGIFINYLNVQQSARKKIPFGIGQIGKSFRNEITPGNFIFRTREFEQMEMEFFVKPGTDEEWHQYWIDERLRWYVDLGISKDNLRLFEHTKLAHYSKRTVDIEYRFNFTGTEWGELEGIANRTDFDLTTHAGASGTELSFFDQESGDRYVPYVIEPAAGVDRATLTFLLDAYTVDEAPNAKGVMEQRTVMRLDHRLAPVKVAVLPLSRNADLSPMARDLAAQLRRRWNVDFDDAGAIGRRYRRQDEIGTPFAITVDFDTLEDQAVTIRERDTMAQERVSLDQVESYLRQHLND</sequence>
<evidence type="ECO:0000313" key="10">
    <source>
        <dbReference type="EMBL" id="GII44100.1"/>
    </source>
</evidence>
<dbReference type="EMBL" id="BOOQ01000002">
    <property type="protein sequence ID" value="GII44100.1"/>
    <property type="molecule type" value="Genomic_DNA"/>
</dbReference>
<dbReference type="CDD" id="cd00774">
    <property type="entry name" value="GlyRS-like_core"/>
    <property type="match status" value="1"/>
</dbReference>
<evidence type="ECO:0000256" key="6">
    <source>
        <dbReference type="ARBA" id="ARBA00022917"/>
    </source>
</evidence>
<dbReference type="GO" id="GO:0070062">
    <property type="term" value="C:extracellular exosome"/>
    <property type="evidence" value="ECO:0007669"/>
    <property type="project" value="UniProtKB-ARBA"/>
</dbReference>
<feature type="binding site" evidence="8">
    <location>
        <begin position="197"/>
        <end position="199"/>
    </location>
    <ligand>
        <name>ATP</name>
        <dbReference type="ChEBI" id="CHEBI:30616"/>
    </ligand>
</feature>
<evidence type="ECO:0000256" key="7">
    <source>
        <dbReference type="ARBA" id="ARBA00023146"/>
    </source>
</evidence>
<comment type="catalytic activity">
    <reaction evidence="8">
        <text>tRNA(Gly) + glycine + ATP = glycyl-tRNA(Gly) + AMP + diphosphate</text>
        <dbReference type="Rhea" id="RHEA:16013"/>
        <dbReference type="Rhea" id="RHEA-COMP:9664"/>
        <dbReference type="Rhea" id="RHEA-COMP:9683"/>
        <dbReference type="ChEBI" id="CHEBI:30616"/>
        <dbReference type="ChEBI" id="CHEBI:33019"/>
        <dbReference type="ChEBI" id="CHEBI:57305"/>
        <dbReference type="ChEBI" id="CHEBI:78442"/>
        <dbReference type="ChEBI" id="CHEBI:78522"/>
        <dbReference type="ChEBI" id="CHEBI:456215"/>
        <dbReference type="EC" id="6.1.1.14"/>
    </reaction>
</comment>
<dbReference type="InterPro" id="IPR006195">
    <property type="entry name" value="aa-tRNA-synth_II"/>
</dbReference>
<dbReference type="InterPro" id="IPR004154">
    <property type="entry name" value="Anticodon-bd"/>
</dbReference>
<gene>
    <name evidence="8 10" type="primary">glyQS</name>
    <name evidence="10" type="ORF">Psi02_05240</name>
</gene>
<comment type="subunit">
    <text evidence="8">Homodimer.</text>
</comment>
<dbReference type="GO" id="GO:0015966">
    <property type="term" value="P:diadenosine tetraphosphate biosynthetic process"/>
    <property type="evidence" value="ECO:0007669"/>
    <property type="project" value="UniProtKB-ARBA"/>
</dbReference>
<protein>
    <recommendedName>
        <fullName evidence="8">Glycine--tRNA ligase</fullName>
        <ecNumber evidence="8">6.1.1.14</ecNumber>
    </recommendedName>
    <alternativeName>
        <fullName evidence="8">Glycyl-tRNA synthetase</fullName>
        <shortName evidence="8">GlyRS</shortName>
    </alternativeName>
</protein>
<keyword evidence="6 8" id="KW-0648">Protein biosynthesis</keyword>
<comment type="similarity">
    <text evidence="1 8">Belongs to the class-II aminoacyl-tRNA synthetase family.</text>
</comment>
<dbReference type="SUPFAM" id="SSF52954">
    <property type="entry name" value="Class II aaRS ABD-related"/>
    <property type="match status" value="1"/>
</dbReference>
<feature type="binding site" evidence="8">
    <location>
        <position position="165"/>
    </location>
    <ligand>
        <name>substrate</name>
    </ligand>
</feature>
<dbReference type="GO" id="GO:0004820">
    <property type="term" value="F:glycine-tRNA ligase activity"/>
    <property type="evidence" value="ECO:0007669"/>
    <property type="project" value="UniProtKB-UniRule"/>
</dbReference>
<evidence type="ECO:0000256" key="3">
    <source>
        <dbReference type="ARBA" id="ARBA00022598"/>
    </source>
</evidence>
<dbReference type="Gene3D" id="3.30.930.10">
    <property type="entry name" value="Bira Bifunctional Protein, Domain 2"/>
    <property type="match status" value="1"/>
</dbReference>
<dbReference type="Pfam" id="PF03129">
    <property type="entry name" value="HGTP_anticodon"/>
    <property type="match status" value="1"/>
</dbReference>
<dbReference type="GO" id="GO:1990742">
    <property type="term" value="C:microvesicle"/>
    <property type="evidence" value="ECO:0007669"/>
    <property type="project" value="UniProtKB-ARBA"/>
</dbReference>
<feature type="domain" description="Aminoacyl-transfer RNA synthetases class-II family profile" evidence="9">
    <location>
        <begin position="6"/>
        <end position="372"/>
    </location>
</feature>
<keyword evidence="4 8" id="KW-0547">Nucleotide-binding</keyword>
<dbReference type="InterPro" id="IPR002314">
    <property type="entry name" value="aa-tRNA-synt_IIb"/>
</dbReference>
<dbReference type="NCBIfam" id="TIGR00389">
    <property type="entry name" value="glyS_dimeric"/>
    <property type="match status" value="1"/>
</dbReference>
<dbReference type="GO" id="GO:0046983">
    <property type="term" value="F:protein dimerization activity"/>
    <property type="evidence" value="ECO:0007669"/>
    <property type="project" value="UniProtKB-ARBA"/>
</dbReference>
<comment type="caution">
    <text evidence="10">The sequence shown here is derived from an EMBL/GenBank/DDBJ whole genome shotgun (WGS) entry which is preliminary data.</text>
</comment>
<dbReference type="Gene3D" id="3.40.50.800">
    <property type="entry name" value="Anticodon-binding domain"/>
    <property type="match status" value="1"/>
</dbReference>
<dbReference type="NCBIfam" id="NF003211">
    <property type="entry name" value="PRK04173.1"/>
    <property type="match status" value="1"/>
</dbReference>
<evidence type="ECO:0000256" key="4">
    <source>
        <dbReference type="ARBA" id="ARBA00022741"/>
    </source>
</evidence>
<dbReference type="InterPro" id="IPR036621">
    <property type="entry name" value="Anticodon-bd_dom_sf"/>
</dbReference>
<evidence type="ECO:0000256" key="1">
    <source>
        <dbReference type="ARBA" id="ARBA00008226"/>
    </source>
</evidence>
<keyword evidence="7 8" id="KW-0030">Aminoacyl-tRNA synthetase</keyword>
<keyword evidence="2 8" id="KW-0963">Cytoplasm</keyword>
<proteinExistence type="inferred from homology"/>
<feature type="binding site" evidence="8">
    <location>
        <position position="101"/>
    </location>
    <ligand>
        <name>substrate</name>
    </ligand>
</feature>